<comment type="caution">
    <text evidence="2">The sequence shown here is derived from an EMBL/GenBank/DDBJ whole genome shotgun (WGS) entry which is preliminary data.</text>
</comment>
<dbReference type="EMBL" id="CACTIH010000027">
    <property type="protein sequence ID" value="CAA2935813.1"/>
    <property type="molecule type" value="Genomic_DNA"/>
</dbReference>
<sequence length="81" mass="8323">MGAMEGKILVGGGMVSWCWCGGDIGDYGGDGDSSGSHDSGDVSGSGVVLLLLLLVVVIVMVALEVVVEATGWDEVFVTKYR</sequence>
<dbReference type="Proteomes" id="UP000594638">
    <property type="component" value="Unassembled WGS sequence"/>
</dbReference>
<evidence type="ECO:0008006" key="4">
    <source>
        <dbReference type="Google" id="ProtNLM"/>
    </source>
</evidence>
<name>A0A8S0PAH4_OLEEU</name>
<evidence type="ECO:0000313" key="3">
    <source>
        <dbReference type="Proteomes" id="UP000594638"/>
    </source>
</evidence>
<feature type="transmembrane region" description="Helical" evidence="1">
    <location>
        <begin position="47"/>
        <end position="67"/>
    </location>
</feature>
<evidence type="ECO:0000313" key="2">
    <source>
        <dbReference type="EMBL" id="CAA2935813.1"/>
    </source>
</evidence>
<protein>
    <recommendedName>
        <fullName evidence="4">Transmembrane protein</fullName>
    </recommendedName>
</protein>
<organism evidence="2 3">
    <name type="scientific">Olea europaea subsp. europaea</name>
    <dbReference type="NCBI Taxonomy" id="158383"/>
    <lineage>
        <taxon>Eukaryota</taxon>
        <taxon>Viridiplantae</taxon>
        <taxon>Streptophyta</taxon>
        <taxon>Embryophyta</taxon>
        <taxon>Tracheophyta</taxon>
        <taxon>Spermatophyta</taxon>
        <taxon>Magnoliopsida</taxon>
        <taxon>eudicotyledons</taxon>
        <taxon>Gunneridae</taxon>
        <taxon>Pentapetalae</taxon>
        <taxon>asterids</taxon>
        <taxon>lamiids</taxon>
        <taxon>Lamiales</taxon>
        <taxon>Oleaceae</taxon>
        <taxon>Oleeae</taxon>
        <taxon>Olea</taxon>
    </lineage>
</organism>
<keyword evidence="1" id="KW-1133">Transmembrane helix</keyword>
<dbReference type="AlphaFoldDB" id="A0A8S0PAH4"/>
<proteinExistence type="predicted"/>
<gene>
    <name evidence="2" type="ORF">OLEA9_A108841</name>
</gene>
<keyword evidence="3" id="KW-1185">Reference proteome</keyword>
<keyword evidence="1" id="KW-0472">Membrane</keyword>
<keyword evidence="1" id="KW-0812">Transmembrane</keyword>
<accession>A0A8S0PAH4</accession>
<reference evidence="2 3" key="1">
    <citation type="submission" date="2019-12" db="EMBL/GenBank/DDBJ databases">
        <authorList>
            <person name="Alioto T."/>
            <person name="Alioto T."/>
            <person name="Gomez Garrido J."/>
        </authorList>
    </citation>
    <scope>NUCLEOTIDE SEQUENCE [LARGE SCALE GENOMIC DNA]</scope>
</reference>
<dbReference type="Gramene" id="OE9A108841T1">
    <property type="protein sequence ID" value="OE9A108841C1"/>
    <property type="gene ID" value="OE9A108841"/>
</dbReference>
<evidence type="ECO:0000256" key="1">
    <source>
        <dbReference type="SAM" id="Phobius"/>
    </source>
</evidence>